<dbReference type="InterPro" id="IPR050116">
    <property type="entry name" value="DNA_polymerase-Y"/>
</dbReference>
<dbReference type="Gene3D" id="3.30.1490.100">
    <property type="entry name" value="DNA polymerase, Y-family, little finger domain"/>
    <property type="match status" value="1"/>
</dbReference>
<dbReference type="PANTHER" id="PTHR11076:SF35">
    <property type="entry name" value="DNA REPAIR PROTEIN HOMOLOG YOBH"/>
    <property type="match status" value="1"/>
</dbReference>
<dbReference type="OrthoDB" id="9808813at2"/>
<dbReference type="InterPro" id="IPR001126">
    <property type="entry name" value="UmuC"/>
</dbReference>
<comment type="caution">
    <text evidence="3">The sequence shown here is derived from an EMBL/GenBank/DDBJ whole genome shotgun (WGS) entry which is preliminary data.</text>
</comment>
<dbReference type="PANTHER" id="PTHR11076">
    <property type="entry name" value="DNA REPAIR POLYMERASE UMUC / TRANSFERASE FAMILY MEMBER"/>
    <property type="match status" value="1"/>
</dbReference>
<dbReference type="RefSeq" id="WP_082090159.1">
    <property type="nucleotide sequence ID" value="NZ_JWIR02000037.1"/>
</dbReference>
<dbReference type="GO" id="GO:0003887">
    <property type="term" value="F:DNA-directed DNA polymerase activity"/>
    <property type="evidence" value="ECO:0007669"/>
    <property type="project" value="TreeGrafter"/>
</dbReference>
<dbReference type="InterPro" id="IPR043128">
    <property type="entry name" value="Rev_trsase/Diguanyl_cyclase"/>
</dbReference>
<evidence type="ECO:0000259" key="2">
    <source>
        <dbReference type="PROSITE" id="PS50173"/>
    </source>
</evidence>
<protein>
    <submittedName>
        <fullName evidence="3">ImpB/MucB/SamB family protein</fullName>
    </submittedName>
</protein>
<name>A0A0F5I3J6_BACTR</name>
<dbReference type="InterPro" id="IPR043502">
    <property type="entry name" value="DNA/RNA_pol_sf"/>
</dbReference>
<proteinExistence type="inferred from homology"/>
<dbReference type="GO" id="GO:0042276">
    <property type="term" value="P:error-prone translesion synthesis"/>
    <property type="evidence" value="ECO:0007669"/>
    <property type="project" value="TreeGrafter"/>
</dbReference>
<reference evidence="3" key="1">
    <citation type="submission" date="2015-02" db="EMBL/GenBank/DDBJ databases">
        <title>Genome Assembly of Bacillaceae bacterium MTCC 8252.</title>
        <authorList>
            <person name="Verma A."/>
            <person name="Khatri I."/>
            <person name="Mual P."/>
            <person name="Subramanian S."/>
            <person name="Krishnamurthi S."/>
        </authorList>
    </citation>
    <scope>NUCLEOTIDE SEQUENCE [LARGE SCALE GENOMIC DNA]</scope>
    <source>
        <strain evidence="3">MTCC 8252</strain>
    </source>
</reference>
<dbReference type="InterPro" id="IPR036775">
    <property type="entry name" value="DNA_pol_Y-fam_lit_finger_sf"/>
</dbReference>
<dbReference type="SUPFAM" id="SSF56672">
    <property type="entry name" value="DNA/RNA polymerases"/>
    <property type="match status" value="1"/>
</dbReference>
<dbReference type="Pfam" id="PF00817">
    <property type="entry name" value="IMS"/>
    <property type="match status" value="1"/>
</dbReference>
<dbReference type="GO" id="GO:0003684">
    <property type="term" value="F:damaged DNA binding"/>
    <property type="evidence" value="ECO:0007669"/>
    <property type="project" value="InterPro"/>
</dbReference>
<dbReference type="EMBL" id="JWIR02000037">
    <property type="protein sequence ID" value="KKB39850.1"/>
    <property type="molecule type" value="Genomic_DNA"/>
</dbReference>
<dbReference type="GO" id="GO:0005829">
    <property type="term" value="C:cytosol"/>
    <property type="evidence" value="ECO:0007669"/>
    <property type="project" value="TreeGrafter"/>
</dbReference>
<accession>A0A0F5I3J6</accession>
<dbReference type="GO" id="GO:0006281">
    <property type="term" value="P:DNA repair"/>
    <property type="evidence" value="ECO:0007669"/>
    <property type="project" value="InterPro"/>
</dbReference>
<dbReference type="Gene3D" id="3.30.70.270">
    <property type="match status" value="1"/>
</dbReference>
<evidence type="ECO:0000256" key="1">
    <source>
        <dbReference type="ARBA" id="ARBA00010945"/>
    </source>
</evidence>
<keyword evidence="4" id="KW-1185">Reference proteome</keyword>
<dbReference type="GO" id="GO:0009432">
    <property type="term" value="P:SOS response"/>
    <property type="evidence" value="ECO:0007669"/>
    <property type="project" value="TreeGrafter"/>
</dbReference>
<evidence type="ECO:0000313" key="3">
    <source>
        <dbReference type="EMBL" id="KKB39850.1"/>
    </source>
</evidence>
<dbReference type="Gene3D" id="1.10.150.20">
    <property type="entry name" value="5' to 3' exonuclease, C-terminal subdomain"/>
    <property type="match status" value="1"/>
</dbReference>
<dbReference type="Proteomes" id="UP000031563">
    <property type="component" value="Unassembled WGS sequence"/>
</dbReference>
<dbReference type="SUPFAM" id="SSF100879">
    <property type="entry name" value="Lesion bypass DNA polymerase (Y-family), little finger domain"/>
    <property type="match status" value="1"/>
</dbReference>
<dbReference type="Gene3D" id="3.40.1170.60">
    <property type="match status" value="1"/>
</dbReference>
<gene>
    <name evidence="3" type="ORF">QY95_02067</name>
</gene>
<dbReference type="Pfam" id="PF11799">
    <property type="entry name" value="IMS_C"/>
    <property type="match status" value="1"/>
</dbReference>
<organism evidence="3 4">
    <name type="scientific">Bacillus thermotolerans</name>
    <name type="common">Quasibacillus thermotolerans</name>
    <dbReference type="NCBI Taxonomy" id="1221996"/>
    <lineage>
        <taxon>Bacteria</taxon>
        <taxon>Bacillati</taxon>
        <taxon>Bacillota</taxon>
        <taxon>Bacilli</taxon>
        <taxon>Bacillales</taxon>
        <taxon>Bacillaceae</taxon>
        <taxon>Bacillus</taxon>
    </lineage>
</organism>
<dbReference type="AlphaFoldDB" id="A0A0F5I3J6"/>
<dbReference type="CDD" id="cd01700">
    <property type="entry name" value="PolY_Pol_V_umuC"/>
    <property type="match status" value="1"/>
</dbReference>
<sequence length="429" mass="48954">MNIDYSQLPKRSVLCIDVKSFFASVEAVRRKLHPLQAYIIVIANKKLPGSVVLAASPRVKKEFGITTGSRAFEIPPDPRLVLVEPSMKLYLKVNKMIIRIFQRFVANEDLHIYSIDEAFLDVTASERLFGDKIDIARQIQRTVFKELKLVVTIGIGDNPLLAKLALDNEAKDAADGLAYWSYANIRETVWKIPDLKDMWGVSSGYIKQLHSLGIHSVYELAHANPYVLKDRLGLLGLQLFYHAWGVDYSILSEGSASKEKSFSKSQILMRDYYKLKEIHIVIREMVDEVAMRLRAHKLTTARVALGITYTKDIEAKGFRCQMTLDRGTNGTREILTSFQLLFKKHWHGQPVRQIYISCSKLAPARYEQIDFFLSDKMTERNRAIDQVMDELRLRFGKGIIFWGCSLQQGGTFLQRVHHVGGHKGETAFD</sequence>
<dbReference type="STRING" id="1221996.QY95_02067"/>
<feature type="domain" description="UmuC" evidence="2">
    <location>
        <begin position="13"/>
        <end position="202"/>
    </location>
</feature>
<comment type="similarity">
    <text evidence="1">Belongs to the DNA polymerase type-Y family.</text>
</comment>
<dbReference type="InterPro" id="IPR017961">
    <property type="entry name" value="DNA_pol_Y-fam_little_finger"/>
</dbReference>
<accession>A0A0F5HYK4</accession>
<dbReference type="PROSITE" id="PS50173">
    <property type="entry name" value="UMUC"/>
    <property type="match status" value="1"/>
</dbReference>
<evidence type="ECO:0000313" key="4">
    <source>
        <dbReference type="Proteomes" id="UP000031563"/>
    </source>
</evidence>